<evidence type="ECO:0000313" key="2">
    <source>
        <dbReference type="Proteomes" id="UP000000517"/>
    </source>
</evidence>
<dbReference type="EMBL" id="CP002158">
    <property type="protein sequence ID" value="ADL26179.1"/>
    <property type="molecule type" value="Genomic_DNA"/>
</dbReference>
<dbReference type="AlphaFoldDB" id="D9S8S4"/>
<organism evidence="1 2">
    <name type="scientific">Fibrobacter succinogenes (strain ATCC 19169 / S85)</name>
    <dbReference type="NCBI Taxonomy" id="59374"/>
    <lineage>
        <taxon>Bacteria</taxon>
        <taxon>Pseudomonadati</taxon>
        <taxon>Fibrobacterota</taxon>
        <taxon>Fibrobacteria</taxon>
        <taxon>Fibrobacterales</taxon>
        <taxon>Fibrobacteraceae</taxon>
        <taxon>Fibrobacter</taxon>
    </lineage>
</organism>
<dbReference type="Proteomes" id="UP000000517">
    <property type="component" value="Chromosome"/>
</dbReference>
<accession>D9S8S4</accession>
<protein>
    <submittedName>
        <fullName evidence="1">Uncharacterized protein</fullName>
    </submittedName>
</protein>
<dbReference type="KEGG" id="fsc:FSU_0919"/>
<gene>
    <name evidence="1" type="ordered locus">FSU_0919</name>
</gene>
<dbReference type="STRING" id="59374.FSU_0919"/>
<reference evidence="2" key="1">
    <citation type="submission" date="2010-08" db="EMBL/GenBank/DDBJ databases">
        <title>Complete sequence of Fibrobacter succinogenes subsp. succinogenes S85.</title>
        <authorList>
            <person name="Durkin A.S."/>
            <person name="Nelson K.E."/>
            <person name="Morrison M."/>
            <person name="Forsberg C.W."/>
            <person name="Wilson D.B."/>
            <person name="Russell J.B."/>
            <person name="Cann I.K.O."/>
            <person name="Mackie R.I."/>
            <person name="White B.A."/>
        </authorList>
    </citation>
    <scope>NUCLEOTIDE SEQUENCE [LARGE SCALE GENOMIC DNA]</scope>
    <source>
        <strain evidence="2">ATCC 19169 / S85</strain>
    </source>
</reference>
<evidence type="ECO:0000313" key="1">
    <source>
        <dbReference type="EMBL" id="ADL26179.1"/>
    </source>
</evidence>
<sequence length="46" mass="5062">MGNDMKEVLRNNAKQACYAPSSARSTKKFLHFPSVTFSTGIAIPMD</sequence>
<name>D9S8S4_FIBSS</name>
<proteinExistence type="predicted"/>
<dbReference type="HOGENOM" id="CLU_3183927_0_0_0"/>